<gene>
    <name evidence="1" type="ORF">P4S50_12585</name>
</gene>
<accession>A0ABY8EBE5</accession>
<reference evidence="1 2" key="1">
    <citation type="submission" date="2023-03" db="EMBL/GenBank/DDBJ databases">
        <title>Complete genome sequence of Tepidibacter sp. SWIR-1, isolated from a deep-sea hydrothermal vent.</title>
        <authorList>
            <person name="Li X."/>
        </authorList>
    </citation>
    <scope>NUCLEOTIDE SEQUENCE [LARGE SCALE GENOMIC DNA]</scope>
    <source>
        <strain evidence="1 2">SWIR-1</strain>
    </source>
</reference>
<proteinExistence type="predicted"/>
<dbReference type="RefSeq" id="WP_277731143.1">
    <property type="nucleotide sequence ID" value="NZ_CP120733.1"/>
</dbReference>
<sequence>MFKINVSEEDSMFLINIGGNISKEEVNEFFIEYKENIKEIRTSKYNLVVHPHEFETDEAHSIKSIFKKFMKSGFKRIYILDKIGIKENLRLSKLEKKFFYNKVTIVDSMTEIE</sequence>
<dbReference type="Proteomes" id="UP001222800">
    <property type="component" value="Chromosome"/>
</dbReference>
<keyword evidence="2" id="KW-1185">Reference proteome</keyword>
<protein>
    <submittedName>
        <fullName evidence="1">Uncharacterized protein</fullName>
    </submittedName>
</protein>
<organism evidence="1 2">
    <name type="scientific">Tepidibacter hydrothermalis</name>
    <dbReference type="NCBI Taxonomy" id="3036126"/>
    <lineage>
        <taxon>Bacteria</taxon>
        <taxon>Bacillati</taxon>
        <taxon>Bacillota</taxon>
        <taxon>Clostridia</taxon>
        <taxon>Peptostreptococcales</taxon>
        <taxon>Peptostreptococcaceae</taxon>
        <taxon>Tepidibacter</taxon>
    </lineage>
</organism>
<dbReference type="EMBL" id="CP120733">
    <property type="protein sequence ID" value="WFD09220.1"/>
    <property type="molecule type" value="Genomic_DNA"/>
</dbReference>
<evidence type="ECO:0000313" key="1">
    <source>
        <dbReference type="EMBL" id="WFD09220.1"/>
    </source>
</evidence>
<name>A0ABY8EBE5_9FIRM</name>
<evidence type="ECO:0000313" key="2">
    <source>
        <dbReference type="Proteomes" id="UP001222800"/>
    </source>
</evidence>